<evidence type="ECO:0000313" key="1">
    <source>
        <dbReference type="EMBL" id="PKK90155.1"/>
    </source>
</evidence>
<name>A0A2N1PP93_9BACT</name>
<comment type="caution">
    <text evidence="1">The sequence shown here is derived from an EMBL/GenBank/DDBJ whole genome shotgun (WGS) entry which is preliminary data.</text>
</comment>
<sequence>MMNSSADFLPVPILLLFICITLLACCPGSATIIGPSVVVEDTMNSWTTTLKPTGIAVQSVIYVWTFGGPGGGLYTSPSMLSCAHTWDTPRSPKPNHIRVKLAYTTMVPNPALDPPMIRVPVVKFDSFAVVVTDVTAPGQEDSLKIEGLPASMTIPCGEAFKDDLIVNITDNNPTYLPGGWTVDLFYQVGGHDFYNAGNGKKIHQLGPFPCNYAYSDIPGKPSLYYATEAMSSDDTYYDPADPRPDPSAPLKYMNSGSSDFPDNDCGWVGPISLGDPKKVSGSGNKKIVIQWRLDRNRILAPLKHADTASYYRPLKMFLRVSDHSGNCVTRGYTDALSARGGNWTSTMAVQDICPPWLMVEVISHSTDFREPFGLWAKTRDRFCNFDDLWNAEDNYLDNPYQQGSPNSFSLTLAHNLAEDTRVIFHPIASDNVDQAPFKDLISLQKTGVESGTDPSTAIFSIVNSLTGATVFEENGRTDFPASVIFREPGTFKVKWQIADRAGNSRAMELSLEIQDTRVNVNTIQQK</sequence>
<reference evidence="1 2" key="1">
    <citation type="journal article" date="2017" name="ISME J.">
        <title>Potential for microbial H2 and metal transformations associated with novel bacteria and archaea in deep terrestrial subsurface sediments.</title>
        <authorList>
            <person name="Hernsdorf A.W."/>
            <person name="Amano Y."/>
            <person name="Miyakawa K."/>
            <person name="Ise K."/>
            <person name="Suzuki Y."/>
            <person name="Anantharaman K."/>
            <person name="Probst A."/>
            <person name="Burstein D."/>
            <person name="Thomas B.C."/>
            <person name="Banfield J.F."/>
        </authorList>
    </citation>
    <scope>NUCLEOTIDE SEQUENCE [LARGE SCALE GENOMIC DNA]</scope>
    <source>
        <strain evidence="1">HGW-Wallbacteria-1</strain>
    </source>
</reference>
<organism evidence="1 2">
    <name type="scientific">Candidatus Wallbacteria bacterium HGW-Wallbacteria-1</name>
    <dbReference type="NCBI Taxonomy" id="2013854"/>
    <lineage>
        <taxon>Bacteria</taxon>
        <taxon>Candidatus Walliibacteriota</taxon>
    </lineage>
</organism>
<proteinExistence type="predicted"/>
<protein>
    <submittedName>
        <fullName evidence="1">Uncharacterized protein</fullName>
    </submittedName>
</protein>
<evidence type="ECO:0000313" key="2">
    <source>
        <dbReference type="Proteomes" id="UP000233256"/>
    </source>
</evidence>
<dbReference type="AlphaFoldDB" id="A0A2N1PP93"/>
<gene>
    <name evidence="1" type="ORF">CVV64_10525</name>
</gene>
<dbReference type="Proteomes" id="UP000233256">
    <property type="component" value="Unassembled WGS sequence"/>
</dbReference>
<dbReference type="EMBL" id="PGXC01000007">
    <property type="protein sequence ID" value="PKK90155.1"/>
    <property type="molecule type" value="Genomic_DNA"/>
</dbReference>
<accession>A0A2N1PP93</accession>